<keyword evidence="6" id="KW-0407">Ion channel</keyword>
<comment type="subcellular location">
    <subcellularLocation>
        <location evidence="1">Cell membrane</location>
        <topology evidence="1">Multi-pass membrane protein</topology>
    </subcellularLocation>
</comment>
<comment type="function">
    <text evidence="9">Fluoride-specific ion channel. Important for reducing fluoride concentration in the cell, thus reducing its toxicity.</text>
</comment>
<keyword evidence="4 10" id="KW-1133">Transmembrane helix</keyword>
<comment type="similarity">
    <text evidence="7 10">Belongs to the fluoride channel Fluc/FEX (TC 1.A.43) family.</text>
</comment>
<evidence type="ECO:0000256" key="1">
    <source>
        <dbReference type="ARBA" id="ARBA00004651"/>
    </source>
</evidence>
<keyword evidence="2" id="KW-1003">Cell membrane</keyword>
<keyword evidence="6" id="KW-0813">Transport</keyword>
<evidence type="ECO:0000256" key="5">
    <source>
        <dbReference type="ARBA" id="ARBA00023136"/>
    </source>
</evidence>
<organism evidence="11 12">
    <name type="scientific">Actinomycetospora chibensis</name>
    <dbReference type="NCBI Taxonomy" id="663606"/>
    <lineage>
        <taxon>Bacteria</taxon>
        <taxon>Bacillati</taxon>
        <taxon>Actinomycetota</taxon>
        <taxon>Actinomycetes</taxon>
        <taxon>Pseudonocardiales</taxon>
        <taxon>Pseudonocardiaceae</taxon>
        <taxon>Actinomycetospora</taxon>
    </lineage>
</organism>
<keyword evidence="3 10" id="KW-0812">Transmembrane</keyword>
<evidence type="ECO:0000256" key="8">
    <source>
        <dbReference type="ARBA" id="ARBA00035585"/>
    </source>
</evidence>
<keyword evidence="12" id="KW-1185">Reference proteome</keyword>
<dbReference type="Pfam" id="PF02537">
    <property type="entry name" value="CRCB"/>
    <property type="match status" value="1"/>
</dbReference>
<evidence type="ECO:0000256" key="2">
    <source>
        <dbReference type="ARBA" id="ARBA00022475"/>
    </source>
</evidence>
<feature type="transmembrane region" description="Helical" evidence="10">
    <location>
        <begin position="64"/>
        <end position="84"/>
    </location>
</feature>
<evidence type="ECO:0000313" key="11">
    <source>
        <dbReference type="EMBL" id="MFC4836263.1"/>
    </source>
</evidence>
<keyword evidence="5 10" id="KW-0472">Membrane</keyword>
<comment type="caution">
    <text evidence="10">Lacks conserved residue(s) required for the propagation of feature annotation.</text>
</comment>
<evidence type="ECO:0000256" key="4">
    <source>
        <dbReference type="ARBA" id="ARBA00022989"/>
    </source>
</evidence>
<evidence type="ECO:0000256" key="3">
    <source>
        <dbReference type="ARBA" id="ARBA00022692"/>
    </source>
</evidence>
<proteinExistence type="inferred from homology"/>
<dbReference type="Proteomes" id="UP001595909">
    <property type="component" value="Unassembled WGS sequence"/>
</dbReference>
<dbReference type="EMBL" id="JBHSIM010000059">
    <property type="protein sequence ID" value="MFC4836263.1"/>
    <property type="molecule type" value="Genomic_DNA"/>
</dbReference>
<evidence type="ECO:0000256" key="7">
    <source>
        <dbReference type="ARBA" id="ARBA00035120"/>
    </source>
</evidence>
<comment type="caution">
    <text evidence="11">The sequence shown here is derived from an EMBL/GenBank/DDBJ whole genome shotgun (WGS) entry which is preliminary data.</text>
</comment>
<keyword evidence="6" id="KW-0406">Ion transport</keyword>
<evidence type="ECO:0000256" key="6">
    <source>
        <dbReference type="ARBA" id="ARBA00023303"/>
    </source>
</evidence>
<reference evidence="12" key="1">
    <citation type="journal article" date="2019" name="Int. J. Syst. Evol. Microbiol.">
        <title>The Global Catalogue of Microorganisms (GCM) 10K type strain sequencing project: providing services to taxonomists for standard genome sequencing and annotation.</title>
        <authorList>
            <consortium name="The Broad Institute Genomics Platform"/>
            <consortium name="The Broad Institute Genome Sequencing Center for Infectious Disease"/>
            <person name="Wu L."/>
            <person name="Ma J."/>
        </authorList>
    </citation>
    <scope>NUCLEOTIDE SEQUENCE [LARGE SCALE GENOMIC DNA]</scope>
    <source>
        <strain evidence="12">CCUG 50347</strain>
    </source>
</reference>
<comment type="catalytic activity">
    <reaction evidence="8">
        <text>fluoride(in) = fluoride(out)</text>
        <dbReference type="Rhea" id="RHEA:76159"/>
        <dbReference type="ChEBI" id="CHEBI:17051"/>
    </reaction>
    <physiologicalReaction direction="left-to-right" evidence="8">
        <dbReference type="Rhea" id="RHEA:76160"/>
    </physiologicalReaction>
</comment>
<sequence length="100" mass="10451">MPRAARTPATRPMGVLVVLVTEARQAHPVLRPFLGVGVLGGFTTFSSYAVEAHELLCGHHVGVAALYLVATVVAALPAVLLGLATTRRLAGLTGPRRTRS</sequence>
<evidence type="ECO:0000256" key="10">
    <source>
        <dbReference type="RuleBase" id="RU004340"/>
    </source>
</evidence>
<dbReference type="InterPro" id="IPR003691">
    <property type="entry name" value="FluC"/>
</dbReference>
<evidence type="ECO:0000256" key="9">
    <source>
        <dbReference type="ARBA" id="ARBA00049940"/>
    </source>
</evidence>
<evidence type="ECO:0000313" key="12">
    <source>
        <dbReference type="Proteomes" id="UP001595909"/>
    </source>
</evidence>
<dbReference type="RefSeq" id="WP_274192218.1">
    <property type="nucleotide sequence ID" value="NZ_BAABHN010000059.1"/>
</dbReference>
<name>A0ABV9RSN8_9PSEU</name>
<accession>A0ABV9RSN8</accession>
<protein>
    <recommendedName>
        <fullName evidence="10">Fluoride-specific ion channel</fullName>
    </recommendedName>
</protein>
<gene>
    <name evidence="11" type="ORF">ACFPEL_27895</name>
</gene>